<dbReference type="Proteomes" id="UP000013456">
    <property type="component" value="Chromosome X"/>
</dbReference>
<dbReference type="EMBL" id="CM001273">
    <property type="protein sequence ID" value="EHH30994.1"/>
    <property type="molecule type" value="Genomic_DNA"/>
</dbReference>
<organism evidence="1">
    <name type="scientific">Macaca mulatta</name>
    <name type="common">Rhesus macaque</name>
    <dbReference type="NCBI Taxonomy" id="9544"/>
    <lineage>
        <taxon>Eukaryota</taxon>
        <taxon>Metazoa</taxon>
        <taxon>Chordata</taxon>
        <taxon>Craniata</taxon>
        <taxon>Vertebrata</taxon>
        <taxon>Euteleostomi</taxon>
        <taxon>Mammalia</taxon>
        <taxon>Eutheria</taxon>
        <taxon>Euarchontoglires</taxon>
        <taxon>Primates</taxon>
        <taxon>Haplorrhini</taxon>
        <taxon>Catarrhini</taxon>
        <taxon>Cercopithecidae</taxon>
        <taxon>Cercopithecinae</taxon>
        <taxon>Macaca</taxon>
    </lineage>
</organism>
<feature type="non-terminal residue" evidence="1">
    <location>
        <position position="154"/>
    </location>
</feature>
<protein>
    <submittedName>
        <fullName evidence="1">Uncharacterized protein</fullName>
    </submittedName>
</protein>
<reference evidence="1" key="1">
    <citation type="journal article" date="2011" name="Nat. Biotechnol.">
        <title>Genome sequencing and comparison of two nonhuman primate animal models, the cynomolgus and Chinese rhesus macaques.</title>
        <authorList>
            <person name="Yan G."/>
            <person name="Zhang G."/>
            <person name="Fang X."/>
            <person name="Zhang Y."/>
            <person name="Li C."/>
            <person name="Ling F."/>
            <person name="Cooper D.N."/>
            <person name="Li Q."/>
            <person name="Li Y."/>
            <person name="van Gool A.J."/>
            <person name="Du H."/>
            <person name="Chen J."/>
            <person name="Chen R."/>
            <person name="Zhang P."/>
            <person name="Huang Z."/>
            <person name="Thompson J.R."/>
            <person name="Meng Y."/>
            <person name="Bai Y."/>
            <person name="Wang J."/>
            <person name="Zhuo M."/>
            <person name="Wang T."/>
            <person name="Huang Y."/>
            <person name="Wei L."/>
            <person name="Li J."/>
            <person name="Wang Z."/>
            <person name="Hu H."/>
            <person name="Yang P."/>
            <person name="Le L."/>
            <person name="Stenson P.D."/>
            <person name="Li B."/>
            <person name="Liu X."/>
            <person name="Ball E.V."/>
            <person name="An N."/>
            <person name="Huang Q."/>
            <person name="Zhang Y."/>
            <person name="Fan W."/>
            <person name="Zhang X."/>
            <person name="Li Y."/>
            <person name="Wang W."/>
            <person name="Katze M.G."/>
            <person name="Su B."/>
            <person name="Nielsen R."/>
            <person name="Yang H."/>
            <person name="Wang J."/>
            <person name="Wang X."/>
            <person name="Wang J."/>
        </authorList>
    </citation>
    <scope>NUCLEOTIDE SEQUENCE [LARGE SCALE GENOMIC DNA]</scope>
    <source>
        <strain evidence="1">CR-5</strain>
    </source>
</reference>
<gene>
    <name evidence="1" type="ORF">EGK_20824</name>
</gene>
<feature type="non-terminal residue" evidence="1">
    <location>
        <position position="1"/>
    </location>
</feature>
<name>G7NT51_MACMU</name>
<proteinExistence type="predicted"/>
<evidence type="ECO:0000313" key="1">
    <source>
        <dbReference type="EMBL" id="EHH30994.1"/>
    </source>
</evidence>
<accession>G7NT51</accession>
<dbReference type="AlphaFoldDB" id="G7NT51"/>
<sequence>VPALYCPGFGTGLREKPELAQPVASGAVFPAPPQGFPVSAKPVPQPGFHVSFASVWELCACVRVFVEEGSFLSNGLRKGKECSLQPPGSLGQGYGPRRTVCGAGQLVASTRNSRDPVTPTSSPPCPQYLVLYTKDDLAHLPPRDTTVTRSSVSL</sequence>